<proteinExistence type="predicted"/>
<reference evidence="1 2" key="1">
    <citation type="submission" date="2024-01" db="EMBL/GenBank/DDBJ databases">
        <title>The genomes of 5 underutilized Papilionoideae crops provide insights into root nodulation and disease resistanc.</title>
        <authorList>
            <person name="Jiang F."/>
        </authorList>
    </citation>
    <scope>NUCLEOTIDE SEQUENCE [LARGE SCALE GENOMIC DNA]</scope>
    <source>
        <strain evidence="1">LVBAO_FW01</strain>
        <tissue evidence="1">Leaves</tissue>
    </source>
</reference>
<evidence type="ECO:0000313" key="1">
    <source>
        <dbReference type="EMBL" id="KAK7324116.1"/>
    </source>
</evidence>
<protein>
    <submittedName>
        <fullName evidence="1">Uncharacterized protein</fullName>
    </submittedName>
</protein>
<dbReference type="EMBL" id="JAYMYQ010000006">
    <property type="protein sequence ID" value="KAK7324116.1"/>
    <property type="molecule type" value="Genomic_DNA"/>
</dbReference>
<evidence type="ECO:0000313" key="2">
    <source>
        <dbReference type="Proteomes" id="UP001367508"/>
    </source>
</evidence>
<comment type="caution">
    <text evidence="1">The sequence shown here is derived from an EMBL/GenBank/DDBJ whole genome shotgun (WGS) entry which is preliminary data.</text>
</comment>
<gene>
    <name evidence="1" type="ORF">VNO77_27638</name>
</gene>
<dbReference type="Proteomes" id="UP001367508">
    <property type="component" value="Unassembled WGS sequence"/>
</dbReference>
<name>A0AAN9KW59_CANGL</name>
<organism evidence="1 2">
    <name type="scientific">Canavalia gladiata</name>
    <name type="common">Sword bean</name>
    <name type="synonym">Dolichos gladiatus</name>
    <dbReference type="NCBI Taxonomy" id="3824"/>
    <lineage>
        <taxon>Eukaryota</taxon>
        <taxon>Viridiplantae</taxon>
        <taxon>Streptophyta</taxon>
        <taxon>Embryophyta</taxon>
        <taxon>Tracheophyta</taxon>
        <taxon>Spermatophyta</taxon>
        <taxon>Magnoliopsida</taxon>
        <taxon>eudicotyledons</taxon>
        <taxon>Gunneridae</taxon>
        <taxon>Pentapetalae</taxon>
        <taxon>rosids</taxon>
        <taxon>fabids</taxon>
        <taxon>Fabales</taxon>
        <taxon>Fabaceae</taxon>
        <taxon>Papilionoideae</taxon>
        <taxon>50 kb inversion clade</taxon>
        <taxon>NPAAA clade</taxon>
        <taxon>indigoferoid/millettioid clade</taxon>
        <taxon>Phaseoleae</taxon>
        <taxon>Canavalia</taxon>
    </lineage>
</organism>
<keyword evidence="2" id="KW-1185">Reference proteome</keyword>
<sequence>MHGDSLGDHTRVDKALMGVGVNEPIHECKGLVSENSPWGRFWKGQTSIRSQDLKARNMRSSWIHMRFVRVPYKIHALGSAMQLPFEIPKAHLSISIGPLQAKVPMNINPMDFYFVEEPKLGGISESMQVKRVEIMSNRHAGPSGEFVCLTNSWTWLGAPIAAFCLIPQYPW</sequence>
<accession>A0AAN9KW59</accession>
<dbReference type="AlphaFoldDB" id="A0AAN9KW59"/>